<evidence type="ECO:0000313" key="4">
    <source>
        <dbReference type="Proteomes" id="UP000728647"/>
    </source>
</evidence>
<dbReference type="EMBL" id="JABUQZ010000001">
    <property type="protein sequence ID" value="NUC73338.1"/>
    <property type="molecule type" value="Genomic_DNA"/>
</dbReference>
<name>A0A8J8GIX0_9EURY</name>
<comment type="caution">
    <text evidence="2">The sequence shown here is derived from an EMBL/GenBank/DDBJ whole genome shotgun (WGS) entry which is preliminary data.</text>
</comment>
<protein>
    <submittedName>
        <fullName evidence="2">Methionyl-tRNA formyltransferase</fullName>
    </submittedName>
</protein>
<dbReference type="Gene3D" id="3.40.50.170">
    <property type="entry name" value="Formyl transferase, N-terminal domain"/>
    <property type="match status" value="1"/>
</dbReference>
<dbReference type="InterPro" id="IPR036477">
    <property type="entry name" value="Formyl_transf_N_sf"/>
</dbReference>
<reference evidence="2 5" key="1">
    <citation type="submission" date="2020-06" db="EMBL/GenBank/DDBJ databases">
        <title>Haloterrigena sp. nov., an extremely halophilic archaeon isolated from a saline sediment.</title>
        <authorList>
            <person name="Liu B.-B."/>
        </authorList>
    </citation>
    <scope>NUCLEOTIDE SEQUENCE</scope>
    <source>
        <strain evidence="2">SYSU A121-1</strain>
        <strain evidence="3 5">SYSU A558-1</strain>
    </source>
</reference>
<evidence type="ECO:0000313" key="2">
    <source>
        <dbReference type="EMBL" id="NUB90844.1"/>
    </source>
</evidence>
<dbReference type="InterPro" id="IPR002376">
    <property type="entry name" value="Formyl_transf_N"/>
</dbReference>
<evidence type="ECO:0000313" key="5">
    <source>
        <dbReference type="Proteomes" id="UP001016761"/>
    </source>
</evidence>
<dbReference type="AlphaFoldDB" id="A0A8J8GIX0"/>
<dbReference type="OrthoDB" id="168093at2157"/>
<proteinExistence type="predicted"/>
<dbReference type="EMBL" id="JABURA010000001">
    <property type="protein sequence ID" value="NUB90844.1"/>
    <property type="molecule type" value="Genomic_DNA"/>
</dbReference>
<evidence type="ECO:0000259" key="1">
    <source>
        <dbReference type="Pfam" id="PF00551"/>
    </source>
</evidence>
<dbReference type="RefSeq" id="WP_174682589.1">
    <property type="nucleotide sequence ID" value="NZ_JABURA010000001.1"/>
</dbReference>
<dbReference type="Proteomes" id="UP000728647">
    <property type="component" value="Unassembled WGS sequence"/>
</dbReference>
<evidence type="ECO:0000313" key="3">
    <source>
        <dbReference type="EMBL" id="NUC73338.1"/>
    </source>
</evidence>
<gene>
    <name evidence="2" type="ORF">HT576_07390</name>
    <name evidence="3" type="ORF">HTZ84_13625</name>
</gene>
<accession>A0A8J8GIX0</accession>
<keyword evidence="5" id="KW-1185">Reference proteome</keyword>
<feature type="domain" description="Formyl transferase N-terminal" evidence="1">
    <location>
        <begin position="135"/>
        <end position="231"/>
    </location>
</feature>
<sequence length="299" mass="33535">MAVGVLAEPSLYEWQVRALERLRREPAVDVEIPLVVHNAAGTAVGDESWDGGKDRLSLADVVELVEVFREERAWTAVLAERSLGRLFGDERPLWHRRATESVDALADADHVRCRPRTEDGWNELPPGIVSRLADRCDVVVRFGFGLIRGDVLTATEHGVVSFHPADIRRYRGMGPPAIFHDGRDRAGTTLQRLDESIDGGEIVAYEETSVADCRTLWDVFDRLAALQIRLLSDGIEKLSDPTVTPRTVPDAELGPFYYRDRRRTLRFSSRVLLRNLAGRLESVRSSDGRTDPTTEIPNE</sequence>
<dbReference type="Pfam" id="PF00551">
    <property type="entry name" value="Formyl_trans_N"/>
    <property type="match status" value="1"/>
</dbReference>
<dbReference type="Proteomes" id="UP001016761">
    <property type="component" value="Unassembled WGS sequence"/>
</dbReference>
<dbReference type="SUPFAM" id="SSF53328">
    <property type="entry name" value="Formyltransferase"/>
    <property type="match status" value="1"/>
</dbReference>
<organism evidence="2 4">
    <name type="scientific">Haloterrigena gelatinilytica</name>
    <dbReference type="NCBI Taxonomy" id="2741724"/>
    <lineage>
        <taxon>Archaea</taxon>
        <taxon>Methanobacteriati</taxon>
        <taxon>Methanobacteriota</taxon>
        <taxon>Stenosarchaea group</taxon>
        <taxon>Halobacteria</taxon>
        <taxon>Halobacteriales</taxon>
        <taxon>Natrialbaceae</taxon>
        <taxon>Haloterrigena</taxon>
    </lineage>
</organism>